<dbReference type="PANTHER" id="PTHR33362:SF5">
    <property type="entry name" value="C4-DICARBOXYLATE TRAP TRANSPORTER LARGE PERMEASE PROTEIN DCTM"/>
    <property type="match status" value="1"/>
</dbReference>
<gene>
    <name evidence="9" type="ORF">SAMN06295998_13032</name>
</gene>
<evidence type="ECO:0000256" key="2">
    <source>
        <dbReference type="ARBA" id="ARBA00022475"/>
    </source>
</evidence>
<evidence type="ECO:0000259" key="8">
    <source>
        <dbReference type="Pfam" id="PF06808"/>
    </source>
</evidence>
<protein>
    <recommendedName>
        <fullName evidence="7">TRAP transporter large permease protein</fullName>
    </recommendedName>
</protein>
<feature type="transmembrane region" description="Helical" evidence="7">
    <location>
        <begin position="174"/>
        <end position="197"/>
    </location>
</feature>
<evidence type="ECO:0000256" key="6">
    <source>
        <dbReference type="ARBA" id="ARBA00023136"/>
    </source>
</evidence>
<feature type="transmembrane region" description="Helical" evidence="7">
    <location>
        <begin position="394"/>
        <end position="422"/>
    </location>
</feature>
<feature type="transmembrane region" description="Helical" evidence="7">
    <location>
        <begin position="7"/>
        <end position="34"/>
    </location>
</feature>
<dbReference type="STRING" id="1387277.SAMN06295998_13032"/>
<feature type="transmembrane region" description="Helical" evidence="7">
    <location>
        <begin position="359"/>
        <end position="382"/>
    </location>
</feature>
<dbReference type="GO" id="GO:0005886">
    <property type="term" value="C:plasma membrane"/>
    <property type="evidence" value="ECO:0007669"/>
    <property type="project" value="UniProtKB-SubCell"/>
</dbReference>
<dbReference type="PANTHER" id="PTHR33362">
    <property type="entry name" value="SIALIC ACID TRAP TRANSPORTER PERMEASE PROTEIN SIAT-RELATED"/>
    <property type="match status" value="1"/>
</dbReference>
<accession>A0A1W2EJF3</accession>
<evidence type="ECO:0000256" key="7">
    <source>
        <dbReference type="RuleBase" id="RU369079"/>
    </source>
</evidence>
<comment type="function">
    <text evidence="7">Part of the tripartite ATP-independent periplasmic (TRAP) transport system.</text>
</comment>
<feature type="transmembrane region" description="Helical" evidence="7">
    <location>
        <begin position="304"/>
        <end position="327"/>
    </location>
</feature>
<feature type="transmembrane region" description="Helical" evidence="7">
    <location>
        <begin position="242"/>
        <end position="265"/>
    </location>
</feature>
<feature type="transmembrane region" description="Helical" evidence="7">
    <location>
        <begin position="135"/>
        <end position="162"/>
    </location>
</feature>
<evidence type="ECO:0000256" key="1">
    <source>
        <dbReference type="ARBA" id="ARBA00004429"/>
    </source>
</evidence>
<feature type="transmembrane region" description="Helical" evidence="7">
    <location>
        <begin position="277"/>
        <end position="298"/>
    </location>
</feature>
<evidence type="ECO:0000256" key="3">
    <source>
        <dbReference type="ARBA" id="ARBA00022519"/>
    </source>
</evidence>
<dbReference type="OrthoDB" id="9790209at2"/>
<dbReference type="InterPro" id="IPR004681">
    <property type="entry name" value="TRAP_DctM"/>
</dbReference>
<keyword evidence="4 7" id="KW-0812">Transmembrane</keyword>
<keyword evidence="7" id="KW-0813">Transport</keyword>
<dbReference type="RefSeq" id="WP_084354962.1">
    <property type="nucleotide sequence ID" value="NZ_FWYD01000030.1"/>
</dbReference>
<dbReference type="GO" id="GO:0022857">
    <property type="term" value="F:transmembrane transporter activity"/>
    <property type="evidence" value="ECO:0007669"/>
    <property type="project" value="UniProtKB-UniRule"/>
</dbReference>
<keyword evidence="10" id="KW-1185">Reference proteome</keyword>
<evidence type="ECO:0000313" key="10">
    <source>
        <dbReference type="Proteomes" id="UP000192330"/>
    </source>
</evidence>
<comment type="similarity">
    <text evidence="7">Belongs to the TRAP transporter large permease family.</text>
</comment>
<name>A0A1W2EJF3_9RHOB</name>
<proteinExistence type="inferred from homology"/>
<keyword evidence="2" id="KW-1003">Cell membrane</keyword>
<feature type="transmembrane region" description="Helical" evidence="7">
    <location>
        <begin position="218"/>
        <end position="236"/>
    </location>
</feature>
<dbReference type="PIRSF" id="PIRSF006066">
    <property type="entry name" value="HI0050"/>
    <property type="match status" value="1"/>
</dbReference>
<sequence length="427" mass="45102">MLGSASGILFGLIALSVPIAAVVGILAFVLAWLYSPMPLYLAAGDIFWTNSIDFILIAVPLFILMGEVLLRAGIAERMYNALTHWISWLPGGLMHSNIGASTLFAATSGSSIATAATVGTVAMPQIDKNGYNPRLFMGTLAAGGTLGILIPPSINMIVYALLTDTSVPKLYLAGFLPGFLLALLFMLTVALACIIRPAWGGQPEKSSWRARIACLPDLLPPLGIFLVVVGSIYAGIATPTEAASLGVVASLGLAAWTGTLNITMLRLALESTMRTTAMVMLIVFAAIFLNFVLAVVGLTDLLSAFINGLGLSPMQTMIVIVVAFMFLGCFMEAFSLLLIATPLLAPIVAGLGFDLIWFGILMMLMLETALITPPIGVNLYVIQGVRGRGSINDVIIGALPFLLALIAMIALLLIFPQIALWLPDTFG</sequence>
<comment type="subunit">
    <text evidence="7">The complex comprises the extracytoplasmic solute receptor protein and the two transmembrane proteins.</text>
</comment>
<evidence type="ECO:0000313" key="9">
    <source>
        <dbReference type="EMBL" id="SMD09735.1"/>
    </source>
</evidence>
<dbReference type="InterPro" id="IPR010656">
    <property type="entry name" value="DctM"/>
</dbReference>
<keyword evidence="5 7" id="KW-1133">Transmembrane helix</keyword>
<keyword evidence="6 7" id="KW-0472">Membrane</keyword>
<dbReference type="Proteomes" id="UP000192330">
    <property type="component" value="Unassembled WGS sequence"/>
</dbReference>
<feature type="domain" description="TRAP C4-dicarboxylate transport system permease DctM subunit" evidence="8">
    <location>
        <begin position="7"/>
        <end position="418"/>
    </location>
</feature>
<keyword evidence="3 7" id="KW-0997">Cell inner membrane</keyword>
<evidence type="ECO:0000256" key="4">
    <source>
        <dbReference type="ARBA" id="ARBA00022692"/>
    </source>
</evidence>
<comment type="subcellular location">
    <subcellularLocation>
        <location evidence="1 7">Cell inner membrane</location>
        <topology evidence="1 7">Multi-pass membrane protein</topology>
    </subcellularLocation>
</comment>
<dbReference type="Pfam" id="PF06808">
    <property type="entry name" value="DctM"/>
    <property type="match status" value="1"/>
</dbReference>
<organism evidence="9 10">
    <name type="scientific">Primorskyibacter flagellatus</name>
    <dbReference type="NCBI Taxonomy" id="1387277"/>
    <lineage>
        <taxon>Bacteria</taxon>
        <taxon>Pseudomonadati</taxon>
        <taxon>Pseudomonadota</taxon>
        <taxon>Alphaproteobacteria</taxon>
        <taxon>Rhodobacterales</taxon>
        <taxon>Roseobacteraceae</taxon>
        <taxon>Primorskyibacter</taxon>
    </lineage>
</organism>
<dbReference type="AlphaFoldDB" id="A0A1W2EJF3"/>
<feature type="transmembrane region" description="Helical" evidence="7">
    <location>
        <begin position="334"/>
        <end position="353"/>
    </location>
</feature>
<feature type="transmembrane region" description="Helical" evidence="7">
    <location>
        <begin position="46"/>
        <end position="70"/>
    </location>
</feature>
<dbReference type="NCBIfam" id="TIGR00786">
    <property type="entry name" value="dctM"/>
    <property type="match status" value="1"/>
</dbReference>
<dbReference type="EMBL" id="FWYD01000030">
    <property type="protein sequence ID" value="SMD09735.1"/>
    <property type="molecule type" value="Genomic_DNA"/>
</dbReference>
<evidence type="ECO:0000256" key="5">
    <source>
        <dbReference type="ARBA" id="ARBA00022989"/>
    </source>
</evidence>
<reference evidence="9 10" key="1">
    <citation type="submission" date="2017-04" db="EMBL/GenBank/DDBJ databases">
        <authorList>
            <person name="Afonso C.L."/>
            <person name="Miller P.J."/>
            <person name="Scott M.A."/>
            <person name="Spackman E."/>
            <person name="Goraichik I."/>
            <person name="Dimitrov K.M."/>
            <person name="Suarez D.L."/>
            <person name="Swayne D.E."/>
        </authorList>
    </citation>
    <scope>NUCLEOTIDE SEQUENCE [LARGE SCALE GENOMIC DNA]</scope>
    <source>
        <strain evidence="9 10">CGMCC 1.12644</strain>
    </source>
</reference>